<reference evidence="6 7" key="1">
    <citation type="journal article" date="2013" name="Genome Announc.">
        <title>Draft genome sequence of MKD8, a conjugal recipient Mycobacterium smegmatis strain.</title>
        <authorList>
            <person name="Gray T.A."/>
            <person name="Palumbo M.J."/>
            <person name="Derbyshire K.M."/>
        </authorList>
    </citation>
    <scope>NUCLEOTIDE SEQUENCE [LARGE SCALE GENOMIC DNA]</scope>
    <source>
        <strain evidence="6 7">MKD8</strain>
    </source>
</reference>
<dbReference type="InterPro" id="IPR027417">
    <property type="entry name" value="P-loop_NTPase"/>
</dbReference>
<dbReference type="Gene3D" id="3.40.50.300">
    <property type="entry name" value="P-loop containing nucleotide triphosphate hydrolases"/>
    <property type="match status" value="1"/>
</dbReference>
<organism evidence="6 7">
    <name type="scientific">Mycolicibacterium smegmatis (strain MKD8)</name>
    <name type="common">Mycobacterium smegmatis</name>
    <dbReference type="NCBI Taxonomy" id="1214915"/>
    <lineage>
        <taxon>Bacteria</taxon>
        <taxon>Bacillati</taxon>
        <taxon>Actinomycetota</taxon>
        <taxon>Actinomycetes</taxon>
        <taxon>Mycobacteriales</taxon>
        <taxon>Mycobacteriaceae</taxon>
        <taxon>Mycolicibacterium</taxon>
    </lineage>
</organism>
<keyword evidence="2" id="KW-0813">Transport</keyword>
<evidence type="ECO:0000313" key="7">
    <source>
        <dbReference type="Proteomes" id="UP000011200"/>
    </source>
</evidence>
<keyword evidence="4 6" id="KW-0067">ATP-binding</keyword>
<dbReference type="GO" id="GO:0005524">
    <property type="term" value="F:ATP binding"/>
    <property type="evidence" value="ECO:0007669"/>
    <property type="project" value="UniProtKB-KW"/>
</dbReference>
<dbReference type="GO" id="GO:0016887">
    <property type="term" value="F:ATP hydrolysis activity"/>
    <property type="evidence" value="ECO:0007669"/>
    <property type="project" value="InterPro"/>
</dbReference>
<dbReference type="SUPFAM" id="SSF52540">
    <property type="entry name" value="P-loop containing nucleoside triphosphate hydrolases"/>
    <property type="match status" value="1"/>
</dbReference>
<dbReference type="InterPro" id="IPR003593">
    <property type="entry name" value="AAA+_ATPase"/>
</dbReference>
<evidence type="ECO:0000256" key="4">
    <source>
        <dbReference type="ARBA" id="ARBA00022840"/>
    </source>
</evidence>
<dbReference type="RefSeq" id="WP_003892221.1">
    <property type="nucleotide sequence ID" value="NZ_CP027541.1"/>
</dbReference>
<dbReference type="PROSITE" id="PS50893">
    <property type="entry name" value="ABC_TRANSPORTER_2"/>
    <property type="match status" value="1"/>
</dbReference>
<dbReference type="PANTHER" id="PTHR43335">
    <property type="entry name" value="ABC TRANSPORTER, ATP-BINDING PROTEIN"/>
    <property type="match status" value="1"/>
</dbReference>
<evidence type="ECO:0000256" key="2">
    <source>
        <dbReference type="ARBA" id="ARBA00022448"/>
    </source>
</evidence>
<dbReference type="PROSITE" id="PS00211">
    <property type="entry name" value="ABC_TRANSPORTER_1"/>
    <property type="match status" value="1"/>
</dbReference>
<reference evidence="7" key="2">
    <citation type="submission" date="2018-03" db="EMBL/GenBank/DDBJ databases">
        <authorList>
            <person name="Derbyshire K."/>
            <person name="Gray T.A."/>
            <person name="Champion M."/>
        </authorList>
    </citation>
    <scope>NUCLEOTIDE SEQUENCE [LARGE SCALE GENOMIC DNA]</scope>
    <source>
        <strain evidence="7">MKD8</strain>
    </source>
</reference>
<protein>
    <submittedName>
        <fullName evidence="6">ABC transporter ATP-binding protein</fullName>
    </submittedName>
</protein>
<dbReference type="Proteomes" id="UP000011200">
    <property type="component" value="Chromosome"/>
</dbReference>
<proteinExistence type="inferred from homology"/>
<comment type="similarity">
    <text evidence="1">Belongs to the ABC transporter superfamily.</text>
</comment>
<dbReference type="InterPro" id="IPR017871">
    <property type="entry name" value="ABC_transporter-like_CS"/>
</dbReference>
<evidence type="ECO:0000259" key="5">
    <source>
        <dbReference type="PROSITE" id="PS50893"/>
    </source>
</evidence>
<dbReference type="EMBL" id="CP027541">
    <property type="protein sequence ID" value="AWT51854.1"/>
    <property type="molecule type" value="Genomic_DNA"/>
</dbReference>
<dbReference type="InterPro" id="IPR003439">
    <property type="entry name" value="ABC_transporter-like_ATP-bd"/>
</dbReference>
<dbReference type="PANTHER" id="PTHR43335:SF4">
    <property type="entry name" value="ABC TRANSPORTER, ATP-BINDING PROTEIN"/>
    <property type="match status" value="1"/>
</dbReference>
<evidence type="ECO:0000313" key="6">
    <source>
        <dbReference type="EMBL" id="AWT51854.1"/>
    </source>
</evidence>
<sequence>MIELAGLTKLYGTHRAVDDLSFTVEPGVVTGFLGPNGAGKTTTMRLILGLDHPTSGTATIDGKRYRELKNPLRTVGALLDARQAHPNRSARSHLRWIAAANRIPASRVDEVLEMVGLASAADRNAGALSLGMSQRLGIAAALLGDPPVLLFDEPVNGLDPEGIHWVRTLMRELAGEGRTVFVSSHLLAEMANTADRLVVIGQGKLIASTTVTEFVNGSDADTVRVRSPQLETLRDVLSDAGLDVVTEPDGGALNVHGVAIEVIGDLAARNAITLHELSRRQASLEEAYLKLTDDAVDYRAVQP</sequence>
<feature type="domain" description="ABC transporter" evidence="5">
    <location>
        <begin position="2"/>
        <end position="227"/>
    </location>
</feature>
<dbReference type="CDD" id="cd03268">
    <property type="entry name" value="ABC_BcrA_bacitracin_resist"/>
    <property type="match status" value="1"/>
</dbReference>
<keyword evidence="3" id="KW-0547">Nucleotide-binding</keyword>
<gene>
    <name evidence="6" type="ORF">D806_008640</name>
</gene>
<dbReference type="AlphaFoldDB" id="A0A2U9PJC8"/>
<dbReference type="Pfam" id="PF00005">
    <property type="entry name" value="ABC_tran"/>
    <property type="match status" value="1"/>
</dbReference>
<evidence type="ECO:0000256" key="3">
    <source>
        <dbReference type="ARBA" id="ARBA00022741"/>
    </source>
</evidence>
<accession>A0A2U9PJC8</accession>
<dbReference type="SMART" id="SM00382">
    <property type="entry name" value="AAA"/>
    <property type="match status" value="1"/>
</dbReference>
<dbReference type="GeneID" id="93455705"/>
<evidence type="ECO:0000256" key="1">
    <source>
        <dbReference type="ARBA" id="ARBA00005417"/>
    </source>
</evidence>
<name>A0A2U9PJC8_MYCSE</name>